<keyword evidence="2 13" id="KW-0547">Nucleotide-binding</keyword>
<evidence type="ECO:0000259" key="16">
    <source>
        <dbReference type="PROSITE" id="PS51217"/>
    </source>
</evidence>
<dbReference type="InterPro" id="IPR014152">
    <property type="entry name" value="AddA"/>
</dbReference>
<keyword evidence="3 13" id="KW-0227">DNA damage</keyword>
<feature type="domain" description="UvrD-like helicase ATP-binding" evidence="15">
    <location>
        <begin position="11"/>
        <end position="484"/>
    </location>
</feature>
<dbReference type="Proteomes" id="UP000616608">
    <property type="component" value="Unassembled WGS sequence"/>
</dbReference>
<dbReference type="GO" id="GO:0043138">
    <property type="term" value="F:3'-5' DNA helicase activity"/>
    <property type="evidence" value="ECO:0007669"/>
    <property type="project" value="UniProtKB-UniRule"/>
</dbReference>
<dbReference type="PROSITE" id="PS51198">
    <property type="entry name" value="UVRD_HELICASE_ATP_BIND"/>
    <property type="match status" value="1"/>
</dbReference>
<keyword evidence="7 13" id="KW-0067">ATP-binding</keyword>
<dbReference type="EC" id="5.6.2.4" evidence="13"/>
<comment type="catalytic activity">
    <reaction evidence="11 13">
        <text>Couples ATP hydrolysis with the unwinding of duplex DNA by translocating in the 3'-5' direction.</text>
        <dbReference type="EC" id="5.6.2.4"/>
    </reaction>
</comment>
<evidence type="ECO:0000256" key="13">
    <source>
        <dbReference type="HAMAP-Rule" id="MF_01451"/>
    </source>
</evidence>
<protein>
    <recommendedName>
        <fullName evidence="13">ATP-dependent helicase/nuclease subunit A</fullName>
        <ecNumber evidence="13">3.1.-.-</ecNumber>
        <ecNumber evidence="13">5.6.2.4</ecNumber>
    </recommendedName>
    <alternativeName>
        <fullName evidence="13">ATP-dependent helicase/nuclease AddA</fullName>
    </alternativeName>
    <alternativeName>
        <fullName evidence="13">DNA 3'-5' helicase AddA</fullName>
    </alternativeName>
</protein>
<keyword evidence="4 13" id="KW-0378">Hydrolase</keyword>
<dbReference type="Pfam" id="PF00580">
    <property type="entry name" value="UvrD-helicase"/>
    <property type="match status" value="1"/>
</dbReference>
<dbReference type="GO" id="GO:0003690">
    <property type="term" value="F:double-stranded DNA binding"/>
    <property type="evidence" value="ECO:0007669"/>
    <property type="project" value="UniProtKB-UniRule"/>
</dbReference>
<comment type="function">
    <text evidence="13">The heterodimer acts as both an ATP-dependent DNA helicase and an ATP-dependent, dual-direction single-stranded exonuclease. Recognizes the chi site generating a DNA molecule suitable for the initiation of homologous recombination. The AddA nuclease domain is required for chi fragment generation; this subunit has the helicase and 3' -&gt; 5' nuclease activities.</text>
</comment>
<keyword evidence="18" id="KW-1185">Reference proteome</keyword>
<reference evidence="17" key="2">
    <citation type="submission" date="2020-09" db="EMBL/GenBank/DDBJ databases">
        <authorList>
            <person name="Sun Q."/>
            <person name="Zhou Y."/>
        </authorList>
    </citation>
    <scope>NUCLEOTIDE SEQUENCE</scope>
    <source>
        <strain evidence="17">CGMCC 1.15760</strain>
    </source>
</reference>
<dbReference type="FunFam" id="3.40.50.300:FF:001236">
    <property type="entry name" value="ATP-dependent helicase/nuclease subunit A"/>
    <property type="match status" value="1"/>
</dbReference>
<organism evidence="17 18">
    <name type="scientific">Lysinibacillus alkalisoli</name>
    <dbReference type="NCBI Taxonomy" id="1911548"/>
    <lineage>
        <taxon>Bacteria</taxon>
        <taxon>Bacillati</taxon>
        <taxon>Bacillota</taxon>
        <taxon>Bacilli</taxon>
        <taxon>Bacillales</taxon>
        <taxon>Bacillaceae</taxon>
        <taxon>Lysinibacillus</taxon>
    </lineage>
</organism>
<dbReference type="InterPro" id="IPR038726">
    <property type="entry name" value="PDDEXK_AddAB-type"/>
</dbReference>
<evidence type="ECO:0000256" key="12">
    <source>
        <dbReference type="ARBA" id="ARBA00048988"/>
    </source>
</evidence>
<feature type="binding site" evidence="14">
    <location>
        <begin position="32"/>
        <end position="39"/>
    </location>
    <ligand>
        <name>ATP</name>
        <dbReference type="ChEBI" id="CHEBI:30616"/>
    </ligand>
</feature>
<dbReference type="InterPro" id="IPR014016">
    <property type="entry name" value="UvrD-like_ATP-bd"/>
</dbReference>
<dbReference type="Pfam" id="PF12705">
    <property type="entry name" value="PDDEXK_1"/>
    <property type="match status" value="1"/>
</dbReference>
<dbReference type="InterPro" id="IPR027417">
    <property type="entry name" value="P-loop_NTPase"/>
</dbReference>
<dbReference type="CDD" id="cd17932">
    <property type="entry name" value="DEXQc_UvrD"/>
    <property type="match status" value="1"/>
</dbReference>
<reference evidence="17" key="1">
    <citation type="journal article" date="2014" name="Int. J. Syst. Evol. Microbiol.">
        <title>Complete genome sequence of Corynebacterium casei LMG S-19264T (=DSM 44701T), isolated from a smear-ripened cheese.</title>
        <authorList>
            <consortium name="US DOE Joint Genome Institute (JGI-PGF)"/>
            <person name="Walter F."/>
            <person name="Albersmeier A."/>
            <person name="Kalinowski J."/>
            <person name="Ruckert C."/>
        </authorList>
    </citation>
    <scope>NUCLEOTIDE SEQUENCE</scope>
    <source>
        <strain evidence="17">CGMCC 1.15760</strain>
    </source>
</reference>
<keyword evidence="9 13" id="KW-0234">DNA repair</keyword>
<sequence length="1204" mass="137099">MTTIPIKPTDAQWTDDQWQAIYTSGSDTLVSAAAGSGKTAVLITRLIEKIVKQQWHVDELLVVTFTNASAAEMRQRLIDALQKALEEDPTNQHLKRQQSLINKAQISTLHSFCLNIVRQYAYVIDIDPGFRMATESEVALFKDDVLAQVLEEAYADPTLQSEVYQLVDSFTSDRDDQAIETLIVQLYEMSRVHAQPSRWLDEIIALYDVEATTNIDALSFMPVIIQAITNQLEAAEALNAQFLANSRLPAGPAPHGKTADEMAVAIREAKAIVASGNFHTMYAYFSQFKASTIGRVTKKDLVDEALKEKGAAYYKAIKNCFDQIKTNFFVRTPERLLQEMQIMVPLLKTLQQLTERFATAYQKLKEKRAVVDFSDLEHYALAILTEQQEDALIPSQIAKDYQRQFKEVLVDEYQDVNILQETLLQLIKSGTEQEGNLFMVGDVKQSIYRFRLAEPHLFLRKYRTFTPQHALGQRIDLNANFRSRKEVLHATNFIFSQVMSEEVGEIAYDDKASLKVGATYDDKVVPVELALIETATDEALTSAEAEARYIVTRIQQLMANETTVYDTKTQSERLLMYRDIVIVTRSMSWSHEIVEAFKQAEIPLYAETSGGYFEALEVMIMLNVLKCVDNPYQDIALASILRAPFIGLTENELAAIRLAHRKLPFFDALQAFMAQEHTEIDTLTAEKLHRFLQQFKQWRDLSRRGSLADLIWRIYNDTHYYDMVGAMANGKQRQANLRALHERALAYEKTSFRGLFRFLRFVERMRLRGDDLSSARAIGAQEDVVRLMTIHSSKGLEFPVVFVSGLGKKFNQQDFNGHYLFDQHYGLAVKAIDPVERIVFEALPYVALKEKKQLELRAEEMRILYVAMTRAKERLILVGSQKEVIKKVTQWQVDTKDGTLPTYLRATANHYLDWIVPALSRHEQFQLQEGEDKLINADDWQVAIIHEATIPDNQQEEQTIVNSQEVVASFDAIVNRFAKRYSYPHAVTKQTKTSVTALKKLSQLAAGQDDGWLSYQQVEIAPPERPNFMQEKQLTAMELGTAVHTIMQHLPITSTLTTTKAASAFIQSLVERELLTIAEAGAVDAAWLVQFYDSTIYALCKKATAIYRELPFTLRVVDEQGDAQILQGIMDAVLQMEDGSLYLIDYKSDRVLPHFSEPQALVTEMTKRYGEQMRIYGEALTTITKQNITASYIYLMREGYAVQL</sequence>
<dbReference type="GO" id="GO:0008408">
    <property type="term" value="F:3'-5' exonuclease activity"/>
    <property type="evidence" value="ECO:0007669"/>
    <property type="project" value="UniProtKB-UniRule"/>
</dbReference>
<evidence type="ECO:0000256" key="14">
    <source>
        <dbReference type="PROSITE-ProRule" id="PRU00560"/>
    </source>
</evidence>
<dbReference type="GO" id="GO:0005829">
    <property type="term" value="C:cytosol"/>
    <property type="evidence" value="ECO:0007669"/>
    <property type="project" value="TreeGrafter"/>
</dbReference>
<dbReference type="EC" id="3.1.-.-" evidence="13"/>
<dbReference type="GO" id="GO:0033202">
    <property type="term" value="C:DNA helicase complex"/>
    <property type="evidence" value="ECO:0007669"/>
    <property type="project" value="TreeGrafter"/>
</dbReference>
<dbReference type="Gene3D" id="3.40.50.300">
    <property type="entry name" value="P-loop containing nucleotide triphosphate hydrolases"/>
    <property type="match status" value="4"/>
</dbReference>
<dbReference type="AlphaFoldDB" id="A0A917D911"/>
<dbReference type="Gene3D" id="3.90.320.10">
    <property type="match status" value="1"/>
</dbReference>
<dbReference type="PROSITE" id="PS51217">
    <property type="entry name" value="UVRD_HELICASE_CTER"/>
    <property type="match status" value="1"/>
</dbReference>
<evidence type="ECO:0000256" key="6">
    <source>
        <dbReference type="ARBA" id="ARBA00022839"/>
    </source>
</evidence>
<dbReference type="InterPro" id="IPR011335">
    <property type="entry name" value="Restrct_endonuc-II-like"/>
</dbReference>
<dbReference type="NCBIfam" id="TIGR02785">
    <property type="entry name" value="addA_Gpos"/>
    <property type="match status" value="1"/>
</dbReference>
<keyword evidence="8 13" id="KW-0238">DNA-binding</keyword>
<proteinExistence type="inferred from homology"/>
<evidence type="ECO:0000256" key="10">
    <source>
        <dbReference type="ARBA" id="ARBA00023235"/>
    </source>
</evidence>
<name>A0A917D911_9BACI</name>
<keyword evidence="1 13" id="KW-0540">Nuclease</keyword>
<evidence type="ECO:0000256" key="4">
    <source>
        <dbReference type="ARBA" id="ARBA00022801"/>
    </source>
</evidence>
<dbReference type="InterPro" id="IPR011604">
    <property type="entry name" value="PDDEXK-like_dom_sf"/>
</dbReference>
<dbReference type="Pfam" id="PF13361">
    <property type="entry name" value="UvrD_C"/>
    <property type="match status" value="1"/>
</dbReference>
<dbReference type="RefSeq" id="WP_188613412.1">
    <property type="nucleotide sequence ID" value="NZ_BMJT01000001.1"/>
</dbReference>
<accession>A0A917D911</accession>
<evidence type="ECO:0000256" key="5">
    <source>
        <dbReference type="ARBA" id="ARBA00022806"/>
    </source>
</evidence>
<dbReference type="SUPFAM" id="SSF52980">
    <property type="entry name" value="Restriction endonuclease-like"/>
    <property type="match status" value="1"/>
</dbReference>
<evidence type="ECO:0000256" key="3">
    <source>
        <dbReference type="ARBA" id="ARBA00022763"/>
    </source>
</evidence>
<evidence type="ECO:0000256" key="11">
    <source>
        <dbReference type="ARBA" id="ARBA00034617"/>
    </source>
</evidence>
<dbReference type="GO" id="GO:0000724">
    <property type="term" value="P:double-strand break repair via homologous recombination"/>
    <property type="evidence" value="ECO:0007669"/>
    <property type="project" value="UniProtKB-UniRule"/>
</dbReference>
<comment type="catalytic activity">
    <reaction evidence="12 13">
        <text>ATP + H2O = ADP + phosphate + H(+)</text>
        <dbReference type="Rhea" id="RHEA:13065"/>
        <dbReference type="ChEBI" id="CHEBI:15377"/>
        <dbReference type="ChEBI" id="CHEBI:15378"/>
        <dbReference type="ChEBI" id="CHEBI:30616"/>
        <dbReference type="ChEBI" id="CHEBI:43474"/>
        <dbReference type="ChEBI" id="CHEBI:456216"/>
        <dbReference type="EC" id="5.6.2.4"/>
    </reaction>
</comment>
<dbReference type="EMBL" id="BMJT01000001">
    <property type="protein sequence ID" value="GGG13512.1"/>
    <property type="molecule type" value="Genomic_DNA"/>
</dbReference>
<gene>
    <name evidence="13 17" type="primary">addA</name>
    <name evidence="17" type="ORF">GCM10007425_04790</name>
</gene>
<comment type="similarity">
    <text evidence="13">Belongs to the helicase family. AddA subfamily.</text>
</comment>
<keyword evidence="5 13" id="KW-0347">Helicase</keyword>
<evidence type="ECO:0000256" key="2">
    <source>
        <dbReference type="ARBA" id="ARBA00022741"/>
    </source>
</evidence>
<keyword evidence="6 13" id="KW-0269">Exonuclease</keyword>
<comment type="subunit">
    <text evidence="13">Heterodimer of AddA and AddB/RexB.</text>
</comment>
<comment type="cofactor">
    <cofactor evidence="13">
        <name>Mg(2+)</name>
        <dbReference type="ChEBI" id="CHEBI:18420"/>
    </cofactor>
</comment>
<evidence type="ECO:0000313" key="17">
    <source>
        <dbReference type="EMBL" id="GGG13512.1"/>
    </source>
</evidence>
<dbReference type="InterPro" id="IPR000212">
    <property type="entry name" value="DNA_helicase_UvrD/REP"/>
</dbReference>
<dbReference type="InterPro" id="IPR014017">
    <property type="entry name" value="DNA_helicase_UvrD-like_C"/>
</dbReference>
<dbReference type="PANTHER" id="PTHR11070:SF48">
    <property type="entry name" value="ATP-DEPENDENT HELICASE_NUCLEASE SUBUNIT A"/>
    <property type="match status" value="1"/>
</dbReference>
<evidence type="ECO:0000259" key="15">
    <source>
        <dbReference type="PROSITE" id="PS51198"/>
    </source>
</evidence>
<dbReference type="GO" id="GO:0005524">
    <property type="term" value="F:ATP binding"/>
    <property type="evidence" value="ECO:0007669"/>
    <property type="project" value="UniProtKB-UniRule"/>
</dbReference>
<dbReference type="SUPFAM" id="SSF52540">
    <property type="entry name" value="P-loop containing nucleoside triphosphate hydrolases"/>
    <property type="match status" value="1"/>
</dbReference>
<dbReference type="PANTHER" id="PTHR11070">
    <property type="entry name" value="UVRD / RECB / PCRA DNA HELICASE FAMILY MEMBER"/>
    <property type="match status" value="1"/>
</dbReference>
<comment type="caution">
    <text evidence="17">The sequence shown here is derived from an EMBL/GenBank/DDBJ whole genome shotgun (WGS) entry which is preliminary data.</text>
</comment>
<evidence type="ECO:0000256" key="1">
    <source>
        <dbReference type="ARBA" id="ARBA00022722"/>
    </source>
</evidence>
<evidence type="ECO:0000256" key="8">
    <source>
        <dbReference type="ARBA" id="ARBA00023125"/>
    </source>
</evidence>
<keyword evidence="10 13" id="KW-0413">Isomerase</keyword>
<evidence type="ECO:0000313" key="18">
    <source>
        <dbReference type="Proteomes" id="UP000616608"/>
    </source>
</evidence>
<feature type="domain" description="UvrD-like helicase C-terminal" evidence="16">
    <location>
        <begin position="504"/>
        <end position="795"/>
    </location>
</feature>
<dbReference type="HAMAP" id="MF_01451">
    <property type="entry name" value="AddA"/>
    <property type="match status" value="1"/>
</dbReference>
<evidence type="ECO:0000256" key="9">
    <source>
        <dbReference type="ARBA" id="ARBA00023204"/>
    </source>
</evidence>
<dbReference type="CDD" id="cd18807">
    <property type="entry name" value="SF1_C_UvrD"/>
    <property type="match status" value="1"/>
</dbReference>
<evidence type="ECO:0000256" key="7">
    <source>
        <dbReference type="ARBA" id="ARBA00022840"/>
    </source>
</evidence>